<dbReference type="Proteomes" id="UP000789920">
    <property type="component" value="Unassembled WGS sequence"/>
</dbReference>
<gene>
    <name evidence="1" type="ORF">RPERSI_LOCUS9712</name>
</gene>
<proteinExistence type="predicted"/>
<reference evidence="1" key="1">
    <citation type="submission" date="2021-06" db="EMBL/GenBank/DDBJ databases">
        <authorList>
            <person name="Kallberg Y."/>
            <person name="Tangrot J."/>
            <person name="Rosling A."/>
        </authorList>
    </citation>
    <scope>NUCLEOTIDE SEQUENCE</scope>
    <source>
        <strain evidence="1">MA461A</strain>
    </source>
</reference>
<sequence length="100" mass="11541">MPANDRHAAANRIMQPNELLPFITKTPRQTTSKREASDNGDEPKTFVCRLSKPKESTRIRITWLVASNIVRIEKVNGIPNHSHSIEENDMQKRSKFIRDM</sequence>
<organism evidence="1 2">
    <name type="scientific">Racocetra persica</name>
    <dbReference type="NCBI Taxonomy" id="160502"/>
    <lineage>
        <taxon>Eukaryota</taxon>
        <taxon>Fungi</taxon>
        <taxon>Fungi incertae sedis</taxon>
        <taxon>Mucoromycota</taxon>
        <taxon>Glomeromycotina</taxon>
        <taxon>Glomeromycetes</taxon>
        <taxon>Diversisporales</taxon>
        <taxon>Gigasporaceae</taxon>
        <taxon>Racocetra</taxon>
    </lineage>
</organism>
<evidence type="ECO:0000313" key="1">
    <source>
        <dbReference type="EMBL" id="CAG8694471.1"/>
    </source>
</evidence>
<name>A0ACA9PBA4_9GLOM</name>
<dbReference type="EMBL" id="CAJVQC010018570">
    <property type="protein sequence ID" value="CAG8694471.1"/>
    <property type="molecule type" value="Genomic_DNA"/>
</dbReference>
<accession>A0ACA9PBA4</accession>
<keyword evidence="2" id="KW-1185">Reference proteome</keyword>
<feature type="non-terminal residue" evidence="1">
    <location>
        <position position="100"/>
    </location>
</feature>
<protein>
    <submittedName>
        <fullName evidence="1">23202_t:CDS:1</fullName>
    </submittedName>
</protein>
<evidence type="ECO:0000313" key="2">
    <source>
        <dbReference type="Proteomes" id="UP000789920"/>
    </source>
</evidence>
<comment type="caution">
    <text evidence="1">The sequence shown here is derived from an EMBL/GenBank/DDBJ whole genome shotgun (WGS) entry which is preliminary data.</text>
</comment>